<dbReference type="Proteomes" id="UP000682733">
    <property type="component" value="Unassembled WGS sequence"/>
</dbReference>
<reference evidence="3" key="1">
    <citation type="submission" date="2021-02" db="EMBL/GenBank/DDBJ databases">
        <authorList>
            <person name="Nowell W R."/>
        </authorList>
    </citation>
    <scope>NUCLEOTIDE SEQUENCE</scope>
</reference>
<proteinExistence type="predicted"/>
<accession>A0A8S2SGY4</accession>
<evidence type="ECO:0008006" key="5">
    <source>
        <dbReference type="Google" id="ProtNLM"/>
    </source>
</evidence>
<organism evidence="3 4">
    <name type="scientific">Didymodactylos carnosus</name>
    <dbReference type="NCBI Taxonomy" id="1234261"/>
    <lineage>
        <taxon>Eukaryota</taxon>
        <taxon>Metazoa</taxon>
        <taxon>Spiralia</taxon>
        <taxon>Gnathifera</taxon>
        <taxon>Rotifera</taxon>
        <taxon>Eurotatoria</taxon>
        <taxon>Bdelloidea</taxon>
        <taxon>Philodinida</taxon>
        <taxon>Philodinidae</taxon>
        <taxon>Didymodactylos</taxon>
    </lineage>
</organism>
<feature type="region of interest" description="Disordered" evidence="1">
    <location>
        <begin position="1"/>
        <end position="44"/>
    </location>
</feature>
<dbReference type="EMBL" id="CAJOBA010050006">
    <property type="protein sequence ID" value="CAF4229589.1"/>
    <property type="molecule type" value="Genomic_DNA"/>
</dbReference>
<gene>
    <name evidence="2" type="ORF">OVA965_LOCUS34061</name>
    <name evidence="3" type="ORF">TMI583_LOCUS34972</name>
</gene>
<dbReference type="AlphaFoldDB" id="A0A8S2SGY4"/>
<feature type="compositionally biased region" description="Pro residues" evidence="1">
    <location>
        <begin position="25"/>
        <end position="38"/>
    </location>
</feature>
<sequence length="536" mass="61998">MQFAANREVSPSGLGNDRSTSRSPSRPPSRSPSRPPSRSPSSWIMSDEKTNLDLELRNDLLFVNLLKNAPVPVIMSLYSIIQHPQRAENDTLRLISNIVEHKYDISFSLKNLRILIETFRTSPLYSKYLQLNISIDATIKEYQILTEACIVFKYIMPFTRVCVECVERPQLKLYELNNFTLFDESGVDTCSVWYGYCIGCKCSYYCNSLSYSGSKCNFVTRESFKFNEFIYFHGTSTVYHQRVMISFASALLSMCSSVSGFVKWYNDKLDTYQKYSFSGSTSGSRSVIKQSRKMDEKHFQINFLMYEIIKFIFMFIEVDRIEIPMSFRNADDVNTFFYQWKDRCYAAFVRFWMEHKKIFGPVCSDTCSICLVVDGHQKPDRPICKFNNCFDNTINELGPVLVGCPYSSVRNIDGRNPHHLCPKHIEQLNLDTNEDALRFEKSDDLNGIDQCNIKRHELMNHSGRKSSYGILMSFLNCGIVVGFDESIRSESPRRLLRHLIRMAKISMIPRGVVYDNACSIKLYMDANYGGDYFQRS</sequence>
<feature type="non-terminal residue" evidence="3">
    <location>
        <position position="1"/>
    </location>
</feature>
<evidence type="ECO:0000313" key="2">
    <source>
        <dbReference type="EMBL" id="CAF1431522.1"/>
    </source>
</evidence>
<protein>
    <recommendedName>
        <fullName evidence="5">Transposase</fullName>
    </recommendedName>
</protein>
<name>A0A8S2SGY4_9BILA</name>
<evidence type="ECO:0000313" key="3">
    <source>
        <dbReference type="EMBL" id="CAF4229589.1"/>
    </source>
</evidence>
<feature type="non-terminal residue" evidence="3">
    <location>
        <position position="536"/>
    </location>
</feature>
<dbReference type="EMBL" id="CAJNOK010028217">
    <property type="protein sequence ID" value="CAF1431522.1"/>
    <property type="molecule type" value="Genomic_DNA"/>
</dbReference>
<evidence type="ECO:0000313" key="4">
    <source>
        <dbReference type="Proteomes" id="UP000682733"/>
    </source>
</evidence>
<dbReference type="Proteomes" id="UP000677228">
    <property type="component" value="Unassembled WGS sequence"/>
</dbReference>
<comment type="caution">
    <text evidence="3">The sequence shown here is derived from an EMBL/GenBank/DDBJ whole genome shotgun (WGS) entry which is preliminary data.</text>
</comment>
<evidence type="ECO:0000256" key="1">
    <source>
        <dbReference type="SAM" id="MobiDB-lite"/>
    </source>
</evidence>